<dbReference type="RefSeq" id="WP_267654422.1">
    <property type="nucleotide sequence ID" value="NZ_JAOVZR010000001.1"/>
</dbReference>
<dbReference type="Proteomes" id="UP001073227">
    <property type="component" value="Unassembled WGS sequence"/>
</dbReference>
<sequence length="113" mass="11922">MAEADWNALIDQTNHRMAELRKAMPEQAKGFGHLAQAAIAPGVLDSKTKELIALAIGITARCDGCLAFHAKAARNYGASREEIVETIGVAVYMGGGPSMIYGAEALDVYDALG</sequence>
<dbReference type="InterPro" id="IPR004675">
    <property type="entry name" value="AhpD_core"/>
</dbReference>
<accession>A0ABT3ZAV5</accession>
<keyword evidence="3" id="KW-1185">Reference proteome</keyword>
<gene>
    <name evidence="2" type="ORF">OEG84_14570</name>
</gene>
<evidence type="ECO:0000313" key="2">
    <source>
        <dbReference type="EMBL" id="MCY0148892.1"/>
    </source>
</evidence>
<dbReference type="PANTHER" id="PTHR33930:SF2">
    <property type="entry name" value="BLR3452 PROTEIN"/>
    <property type="match status" value="1"/>
</dbReference>
<evidence type="ECO:0000259" key="1">
    <source>
        <dbReference type="Pfam" id="PF02627"/>
    </source>
</evidence>
<dbReference type="InterPro" id="IPR003779">
    <property type="entry name" value="CMD-like"/>
</dbReference>
<proteinExistence type="predicted"/>
<dbReference type="InterPro" id="IPR029032">
    <property type="entry name" value="AhpD-like"/>
</dbReference>
<feature type="domain" description="Carboxymuconolactone decarboxylase-like" evidence="1">
    <location>
        <begin position="25"/>
        <end position="106"/>
    </location>
</feature>
<reference evidence="2" key="1">
    <citation type="submission" date="2022-10" db="EMBL/GenBank/DDBJ databases">
        <title>Hoeflea sp. G2-23, isolated from marine algae.</title>
        <authorList>
            <person name="Kristyanto S."/>
            <person name="Kim J.M."/>
            <person name="Jeon C.O."/>
        </authorList>
    </citation>
    <scope>NUCLEOTIDE SEQUENCE</scope>
    <source>
        <strain evidence="2">G2-23</strain>
    </source>
</reference>
<dbReference type="NCBIfam" id="TIGR00778">
    <property type="entry name" value="ahpD_dom"/>
    <property type="match status" value="1"/>
</dbReference>
<dbReference type="SUPFAM" id="SSF69118">
    <property type="entry name" value="AhpD-like"/>
    <property type="match status" value="1"/>
</dbReference>
<dbReference type="PANTHER" id="PTHR33930">
    <property type="entry name" value="ALKYL HYDROPEROXIDE REDUCTASE AHPD"/>
    <property type="match status" value="1"/>
</dbReference>
<dbReference type="Gene3D" id="1.20.1290.10">
    <property type="entry name" value="AhpD-like"/>
    <property type="match status" value="1"/>
</dbReference>
<dbReference type="Pfam" id="PF02627">
    <property type="entry name" value="CMD"/>
    <property type="match status" value="1"/>
</dbReference>
<dbReference type="EMBL" id="JAOVZR010000001">
    <property type="protein sequence ID" value="MCY0148892.1"/>
    <property type="molecule type" value="Genomic_DNA"/>
</dbReference>
<protein>
    <submittedName>
        <fullName evidence="2">Carboxymuconolactone decarboxylase family protein</fullName>
    </submittedName>
</protein>
<evidence type="ECO:0000313" key="3">
    <source>
        <dbReference type="Proteomes" id="UP001073227"/>
    </source>
</evidence>
<comment type="caution">
    <text evidence="2">The sequence shown here is derived from an EMBL/GenBank/DDBJ whole genome shotgun (WGS) entry which is preliminary data.</text>
</comment>
<name>A0ABT3ZAV5_9HYPH</name>
<organism evidence="2 3">
    <name type="scientific">Hoeflea algicola</name>
    <dbReference type="NCBI Taxonomy" id="2983763"/>
    <lineage>
        <taxon>Bacteria</taxon>
        <taxon>Pseudomonadati</taxon>
        <taxon>Pseudomonadota</taxon>
        <taxon>Alphaproteobacteria</taxon>
        <taxon>Hyphomicrobiales</taxon>
        <taxon>Rhizobiaceae</taxon>
        <taxon>Hoeflea</taxon>
    </lineage>
</organism>